<keyword evidence="4 11" id="KW-0328">Glycosyltransferase</keyword>
<evidence type="ECO:0000256" key="8">
    <source>
        <dbReference type="ARBA" id="ARBA00022989"/>
    </source>
</evidence>
<feature type="transmembrane region" description="Helical" evidence="11">
    <location>
        <begin position="383"/>
        <end position="402"/>
    </location>
</feature>
<accession>A0A4Q9MVR8</accession>
<sequence length="551" mass="61833">MSKLLSSRKLPAVYLSLVFMRIGFALFGTGYIHPDEYFQNGEAVAGQTLDLHTWSTWEWDPFFPCRSIVPAWVTTGIPFKMVEALSRGGPPSPRAVFAAERLSLLSLSFLLDYAIYHLIHPSSRPFALVLLGSSYVMHTYQVRPFSNSIESILVALSLLLLRKLLLDESTRTPTKTGSGSLALLAFVTVSGLFTRITFVAFFLPVFLEVLKWSLRQSRFSLGSWVQLVVPSVLVATLTGLGFVCADTYYFAYPQRIASFELTPLNFLRYNLLPSNLAEHGLHPRWLHLVVNLPMIATPGLLFYVFWTEWDQSYPRTAEKSRGEDKVKRGVLETMQKALVWVRWSGTTLLSVQPHQEPRFLIPLITPMVALVVGNGRILRAGKLFWSTWIVSNLTLAVLFGVLHQGGVVPSLFRVHDLVYDSATGVITQDYRIIYWKTYMPPRHLLAVRQSDYASKAVEILDFAGAPSDNVIGGFQRPHPTSRSLSTLLVAPFHSMGDFEKAPRACLNERDRVFPHLDLDHIGEAVKIGWRDGLSLGIFEVDEACLNDTVSA</sequence>
<evidence type="ECO:0000256" key="2">
    <source>
        <dbReference type="ARBA" id="ARBA00004687"/>
    </source>
</evidence>
<dbReference type="GO" id="GO:0006506">
    <property type="term" value="P:GPI anchor biosynthetic process"/>
    <property type="evidence" value="ECO:0007669"/>
    <property type="project" value="UniProtKB-KW"/>
</dbReference>
<comment type="similarity">
    <text evidence="10">Belongs to the glycosyltransferase 22 family. PIGZ subfamily.</text>
</comment>
<keyword evidence="8 11" id="KW-1133">Transmembrane helix</keyword>
<evidence type="ECO:0000313" key="12">
    <source>
        <dbReference type="EMBL" id="TBU30396.1"/>
    </source>
</evidence>
<reference evidence="12" key="1">
    <citation type="submission" date="2019-01" db="EMBL/GenBank/DDBJ databases">
        <title>Draft genome sequences of three monokaryotic isolates of the white-rot basidiomycete fungus Dichomitus squalens.</title>
        <authorList>
            <consortium name="DOE Joint Genome Institute"/>
            <person name="Lopez S.C."/>
            <person name="Andreopoulos B."/>
            <person name="Pangilinan J."/>
            <person name="Lipzen A."/>
            <person name="Riley R."/>
            <person name="Ahrendt S."/>
            <person name="Ng V."/>
            <person name="Barry K."/>
            <person name="Daum C."/>
            <person name="Grigoriev I.V."/>
            <person name="Hilden K.S."/>
            <person name="Makela M.R."/>
            <person name="de Vries R.P."/>
        </authorList>
    </citation>
    <scope>NUCLEOTIDE SEQUENCE [LARGE SCALE GENOMIC DNA]</scope>
    <source>
        <strain evidence="12">OM18370.1</strain>
    </source>
</reference>
<dbReference type="EC" id="2.4.1.-" evidence="11"/>
<protein>
    <recommendedName>
        <fullName evidence="11">Mannosyltransferase</fullName>
        <ecNumber evidence="11">2.4.1.-</ecNumber>
    </recommendedName>
</protein>
<comment type="pathway">
    <text evidence="2">Glycolipid biosynthesis; glycosylphosphatidylinositol-anchor biosynthesis.</text>
</comment>
<evidence type="ECO:0000256" key="7">
    <source>
        <dbReference type="ARBA" id="ARBA00022824"/>
    </source>
</evidence>
<dbReference type="AlphaFoldDB" id="A0A4Q9MVR8"/>
<dbReference type="EMBL" id="ML143406">
    <property type="protein sequence ID" value="TBU30396.1"/>
    <property type="molecule type" value="Genomic_DNA"/>
</dbReference>
<organism evidence="12">
    <name type="scientific">Dichomitus squalens</name>
    <dbReference type="NCBI Taxonomy" id="114155"/>
    <lineage>
        <taxon>Eukaryota</taxon>
        <taxon>Fungi</taxon>
        <taxon>Dikarya</taxon>
        <taxon>Basidiomycota</taxon>
        <taxon>Agaricomycotina</taxon>
        <taxon>Agaricomycetes</taxon>
        <taxon>Polyporales</taxon>
        <taxon>Polyporaceae</taxon>
        <taxon>Dichomitus</taxon>
    </lineage>
</organism>
<evidence type="ECO:0000256" key="11">
    <source>
        <dbReference type="RuleBase" id="RU363075"/>
    </source>
</evidence>
<dbReference type="Pfam" id="PF03901">
    <property type="entry name" value="Glyco_transf_22"/>
    <property type="match status" value="1"/>
</dbReference>
<evidence type="ECO:0000256" key="5">
    <source>
        <dbReference type="ARBA" id="ARBA00022679"/>
    </source>
</evidence>
<feature type="transmembrane region" description="Helical" evidence="11">
    <location>
        <begin position="12"/>
        <end position="32"/>
    </location>
</feature>
<feature type="transmembrane region" description="Helical" evidence="11">
    <location>
        <begin position="359"/>
        <end position="378"/>
    </location>
</feature>
<keyword evidence="6 11" id="KW-0812">Transmembrane</keyword>
<evidence type="ECO:0000256" key="1">
    <source>
        <dbReference type="ARBA" id="ARBA00004477"/>
    </source>
</evidence>
<gene>
    <name evidence="12" type="ORF">BD311DRAFT_659300</name>
</gene>
<keyword evidence="7 11" id="KW-0256">Endoplasmic reticulum</keyword>
<dbReference type="GO" id="GO:0005789">
    <property type="term" value="C:endoplasmic reticulum membrane"/>
    <property type="evidence" value="ECO:0007669"/>
    <property type="project" value="UniProtKB-SubCell"/>
</dbReference>
<evidence type="ECO:0000256" key="4">
    <source>
        <dbReference type="ARBA" id="ARBA00022676"/>
    </source>
</evidence>
<evidence type="ECO:0000256" key="10">
    <source>
        <dbReference type="ARBA" id="ARBA00038466"/>
    </source>
</evidence>
<dbReference type="PANTHER" id="PTHR22760:SF3">
    <property type="entry name" value="GPI MANNOSYLTRANSFERASE 4"/>
    <property type="match status" value="1"/>
</dbReference>
<proteinExistence type="inferred from homology"/>
<keyword evidence="9 11" id="KW-0472">Membrane</keyword>
<dbReference type="Proteomes" id="UP000292957">
    <property type="component" value="Unassembled WGS sequence"/>
</dbReference>
<comment type="subcellular location">
    <subcellularLocation>
        <location evidence="1 11">Endoplasmic reticulum membrane</location>
        <topology evidence="1 11">Multi-pass membrane protein</topology>
    </subcellularLocation>
</comment>
<evidence type="ECO:0000256" key="6">
    <source>
        <dbReference type="ARBA" id="ARBA00022692"/>
    </source>
</evidence>
<feature type="transmembrane region" description="Helical" evidence="11">
    <location>
        <begin position="227"/>
        <end position="251"/>
    </location>
</feature>
<dbReference type="GO" id="GO:0000026">
    <property type="term" value="F:alpha-1,2-mannosyltransferase activity"/>
    <property type="evidence" value="ECO:0007669"/>
    <property type="project" value="TreeGrafter"/>
</dbReference>
<evidence type="ECO:0000256" key="9">
    <source>
        <dbReference type="ARBA" id="ARBA00023136"/>
    </source>
</evidence>
<name>A0A4Q9MVR8_9APHY</name>
<feature type="transmembrane region" description="Helical" evidence="11">
    <location>
        <begin position="181"/>
        <end position="207"/>
    </location>
</feature>
<dbReference type="PANTHER" id="PTHR22760">
    <property type="entry name" value="GLYCOSYLTRANSFERASE"/>
    <property type="match status" value="1"/>
</dbReference>
<evidence type="ECO:0000256" key="3">
    <source>
        <dbReference type="ARBA" id="ARBA00022502"/>
    </source>
</evidence>
<dbReference type="InterPro" id="IPR005599">
    <property type="entry name" value="GPI_mannosylTrfase"/>
</dbReference>
<keyword evidence="5 12" id="KW-0808">Transferase</keyword>
<feature type="transmembrane region" description="Helical" evidence="11">
    <location>
        <begin position="285"/>
        <end position="306"/>
    </location>
</feature>
<keyword evidence="3" id="KW-0337">GPI-anchor biosynthesis</keyword>
<dbReference type="OrthoDB" id="10066429at2759"/>